<dbReference type="STRING" id="571298.SAMN04488026_105231"/>
<accession>A0A1G9EHP2</accession>
<evidence type="ECO:0000256" key="1">
    <source>
        <dbReference type="SAM" id="SignalP"/>
    </source>
</evidence>
<evidence type="ECO:0000313" key="3">
    <source>
        <dbReference type="Proteomes" id="UP000199382"/>
    </source>
</evidence>
<keyword evidence="3" id="KW-1185">Reference proteome</keyword>
<dbReference type="AlphaFoldDB" id="A0A1G9EHP2"/>
<proteinExistence type="predicted"/>
<evidence type="ECO:0008006" key="4">
    <source>
        <dbReference type="Google" id="ProtNLM"/>
    </source>
</evidence>
<reference evidence="2 3" key="1">
    <citation type="submission" date="2016-10" db="EMBL/GenBank/DDBJ databases">
        <authorList>
            <person name="de Groot N.N."/>
        </authorList>
    </citation>
    <scope>NUCLEOTIDE SEQUENCE [LARGE SCALE GENOMIC DNA]</scope>
    <source>
        <strain evidence="2 3">DSM 25294</strain>
    </source>
</reference>
<organism evidence="2 3">
    <name type="scientific">Aliiruegeria lutimaris</name>
    <dbReference type="NCBI Taxonomy" id="571298"/>
    <lineage>
        <taxon>Bacteria</taxon>
        <taxon>Pseudomonadati</taxon>
        <taxon>Pseudomonadota</taxon>
        <taxon>Alphaproteobacteria</taxon>
        <taxon>Rhodobacterales</taxon>
        <taxon>Roseobacteraceae</taxon>
        <taxon>Aliiruegeria</taxon>
    </lineage>
</organism>
<dbReference type="RefSeq" id="WP_170844658.1">
    <property type="nucleotide sequence ID" value="NZ_FNEK01000052.1"/>
</dbReference>
<sequence>MHVKAIAAAFLLGLLPAAALAQCSWEHRNESVSQCPDGHVYDGTSGACVKQTTS</sequence>
<name>A0A1G9EHP2_9RHOB</name>
<evidence type="ECO:0000313" key="2">
    <source>
        <dbReference type="EMBL" id="SDK75593.1"/>
    </source>
</evidence>
<feature type="signal peptide" evidence="1">
    <location>
        <begin position="1"/>
        <end position="21"/>
    </location>
</feature>
<gene>
    <name evidence="2" type="ORF">SAMN04488026_105231</name>
</gene>
<protein>
    <recommendedName>
        <fullName evidence="4">Chitin binding Peritrophin-A domain-containing protein</fullName>
    </recommendedName>
</protein>
<keyword evidence="1" id="KW-0732">Signal</keyword>
<feature type="chain" id="PRO_5011540812" description="Chitin binding Peritrophin-A domain-containing protein" evidence="1">
    <location>
        <begin position="22"/>
        <end position="54"/>
    </location>
</feature>
<dbReference type="EMBL" id="FNEK01000052">
    <property type="protein sequence ID" value="SDK75593.1"/>
    <property type="molecule type" value="Genomic_DNA"/>
</dbReference>
<dbReference type="Proteomes" id="UP000199382">
    <property type="component" value="Unassembled WGS sequence"/>
</dbReference>